<protein>
    <submittedName>
        <fullName evidence="2">Uncharacterized protein</fullName>
    </submittedName>
</protein>
<dbReference type="Proteomes" id="UP000597444">
    <property type="component" value="Unassembled WGS sequence"/>
</dbReference>
<feature type="region of interest" description="Disordered" evidence="1">
    <location>
        <begin position="1"/>
        <end position="57"/>
    </location>
</feature>
<dbReference type="EMBL" id="BNJK01000002">
    <property type="protein sequence ID" value="GHO97842.1"/>
    <property type="molecule type" value="Genomic_DNA"/>
</dbReference>
<dbReference type="AlphaFoldDB" id="A0A8J3IW09"/>
<organism evidence="2 3">
    <name type="scientific">Reticulibacter mediterranei</name>
    <dbReference type="NCBI Taxonomy" id="2778369"/>
    <lineage>
        <taxon>Bacteria</taxon>
        <taxon>Bacillati</taxon>
        <taxon>Chloroflexota</taxon>
        <taxon>Ktedonobacteria</taxon>
        <taxon>Ktedonobacterales</taxon>
        <taxon>Reticulibacteraceae</taxon>
        <taxon>Reticulibacter</taxon>
    </lineage>
</organism>
<reference evidence="2" key="1">
    <citation type="submission" date="2020-10" db="EMBL/GenBank/DDBJ databases">
        <title>Taxonomic study of unclassified bacteria belonging to the class Ktedonobacteria.</title>
        <authorList>
            <person name="Yabe S."/>
            <person name="Wang C.M."/>
            <person name="Zheng Y."/>
            <person name="Sakai Y."/>
            <person name="Cavaletti L."/>
            <person name="Monciardini P."/>
            <person name="Donadio S."/>
        </authorList>
    </citation>
    <scope>NUCLEOTIDE SEQUENCE</scope>
    <source>
        <strain evidence="2">ID150040</strain>
    </source>
</reference>
<evidence type="ECO:0000313" key="3">
    <source>
        <dbReference type="Proteomes" id="UP000597444"/>
    </source>
</evidence>
<proteinExistence type="predicted"/>
<evidence type="ECO:0000313" key="2">
    <source>
        <dbReference type="EMBL" id="GHO97842.1"/>
    </source>
</evidence>
<feature type="compositionally biased region" description="Basic and acidic residues" evidence="1">
    <location>
        <begin position="1"/>
        <end position="35"/>
    </location>
</feature>
<accession>A0A8J3IW09</accession>
<evidence type="ECO:0000256" key="1">
    <source>
        <dbReference type="SAM" id="MobiDB-lite"/>
    </source>
</evidence>
<dbReference type="RefSeq" id="WP_220208619.1">
    <property type="nucleotide sequence ID" value="NZ_BNJK01000002.1"/>
</dbReference>
<comment type="caution">
    <text evidence="2">The sequence shown here is derived from an EMBL/GenBank/DDBJ whole genome shotgun (WGS) entry which is preliminary data.</text>
</comment>
<sequence length="260" mass="29448">MKKFFKEHFTPRESDPSKEGDKGKKGGQKEEKWMPMHDPGLGQYRAESSRTGGLREGFGRSKEKEAKLIRREGEVAEYVPEEFHNRKLLATTNERSNCGIHAILISDKPDLSIQKGVETTKKVRSDLIKDSKLPPEAVMPGKPLDLSTLGEAILDKMSKYIGENRGLIIHYSHGIEGDDHQVVREGKEPINIYLDRRGHYWGMGPEIEPGAWKPNPATSGRAIMEASRRAEEEWQTTQAFLQAEEERLLAEALERSTLEQ</sequence>
<name>A0A8J3IW09_9CHLR</name>
<keyword evidence="3" id="KW-1185">Reference proteome</keyword>
<gene>
    <name evidence="2" type="ORF">KSF_078900</name>
</gene>